<dbReference type="KEGG" id="pyr:P186_0999"/>
<dbReference type="OrthoDB" id="27759at2157"/>
<dbReference type="HOGENOM" id="CLU_2021387_0_0_2"/>
<dbReference type="AlphaFoldDB" id="G7VBK8"/>
<sequence length="120" mass="13397">MERLHLYIQHCVDERCVRDELAALVRGRREVEVLAHGITVRADVAAGSEAYEVKLDAEPHDGVGQALVLKAAGLRPHLVHVLRERADLFEKYVQLLKALRLDICIHVVAVDGRYASLCPP</sequence>
<dbReference type="eggNOG" id="arCOG05535">
    <property type="taxonomic scope" value="Archaea"/>
</dbReference>
<reference evidence="1 2" key="1">
    <citation type="journal article" date="2012" name="J. Bacteriol.">
        <title>Complete genome sequence of strain 1860, a crenarchaeon of the genus pyrobaculum able to grow with various electron acceptors.</title>
        <authorList>
            <person name="Mardanov A.V."/>
            <person name="Gumerov V.M."/>
            <person name="Slobodkina G.B."/>
            <person name="Beletsky A.V."/>
            <person name="Bonch-Osmolovskaya E.A."/>
            <person name="Ravin N.V."/>
            <person name="Skryabin K.G."/>
        </authorList>
    </citation>
    <scope>NUCLEOTIDE SEQUENCE [LARGE SCALE GENOMIC DNA]</scope>
    <source>
        <strain evidence="1 2">1860</strain>
    </source>
</reference>
<proteinExistence type="predicted"/>
<dbReference type="EMBL" id="CP003098">
    <property type="protein sequence ID" value="AET32438.1"/>
    <property type="molecule type" value="Genomic_DNA"/>
</dbReference>
<keyword evidence="2" id="KW-1185">Reference proteome</keyword>
<accession>G7VBK8</accession>
<protein>
    <submittedName>
        <fullName evidence="1">Uncharacterized protein</fullName>
    </submittedName>
</protein>
<dbReference type="RefSeq" id="WP_014288266.1">
    <property type="nucleotide sequence ID" value="NC_016645.1"/>
</dbReference>
<evidence type="ECO:0000313" key="1">
    <source>
        <dbReference type="EMBL" id="AET32438.1"/>
    </source>
</evidence>
<dbReference type="BioCyc" id="PSP1104324:GJSN-977-MONOMER"/>
<organism evidence="1 2">
    <name type="scientific">Pyrobaculum ferrireducens</name>
    <dbReference type="NCBI Taxonomy" id="1104324"/>
    <lineage>
        <taxon>Archaea</taxon>
        <taxon>Thermoproteota</taxon>
        <taxon>Thermoprotei</taxon>
        <taxon>Thermoproteales</taxon>
        <taxon>Thermoproteaceae</taxon>
        <taxon>Pyrobaculum</taxon>
    </lineage>
</organism>
<name>G7VBK8_9CREN</name>
<dbReference type="Proteomes" id="UP000005867">
    <property type="component" value="Chromosome"/>
</dbReference>
<evidence type="ECO:0000313" key="2">
    <source>
        <dbReference type="Proteomes" id="UP000005867"/>
    </source>
</evidence>
<dbReference type="GeneID" id="11595257"/>
<dbReference type="STRING" id="1104324.P186_0999"/>
<gene>
    <name evidence="1" type="ORF">P186_0999</name>
</gene>